<dbReference type="Proteomes" id="UP000237271">
    <property type="component" value="Unassembled WGS sequence"/>
</dbReference>
<keyword evidence="1" id="KW-0695">RNA-directed DNA polymerase</keyword>
<keyword evidence="1" id="KW-0548">Nucleotidyltransferase</keyword>
<proteinExistence type="predicted"/>
<keyword evidence="2" id="KW-1185">Reference proteome</keyword>
<reference evidence="1 2" key="1">
    <citation type="journal article" date="2017" name="Genome Biol. Evol.">
        <title>Phytophthora megakarya and P. palmivora, closely related causal agents of cacao black pod rot, underwent increases in genome sizes and gene numbers by different mechanisms.</title>
        <authorList>
            <person name="Ali S.S."/>
            <person name="Shao J."/>
            <person name="Lary D.J."/>
            <person name="Kronmiller B."/>
            <person name="Shen D."/>
            <person name="Strem M.D."/>
            <person name="Amoako-Attah I."/>
            <person name="Akrofi A.Y."/>
            <person name="Begoude B.A."/>
            <person name="Ten Hoopen G.M."/>
            <person name="Coulibaly K."/>
            <person name="Kebe B.I."/>
            <person name="Melnick R.L."/>
            <person name="Guiltinan M.J."/>
            <person name="Tyler B.M."/>
            <person name="Meinhardt L.W."/>
            <person name="Bailey B.A."/>
        </authorList>
    </citation>
    <scope>NUCLEOTIDE SEQUENCE [LARGE SCALE GENOMIC DNA]</scope>
    <source>
        <strain evidence="2">sbr112.9</strain>
    </source>
</reference>
<name>A0A2P4XW25_9STRA</name>
<protein>
    <submittedName>
        <fullName evidence="1">Reverse transcriptase</fullName>
    </submittedName>
</protein>
<dbReference type="AlphaFoldDB" id="A0A2P4XW25"/>
<comment type="caution">
    <text evidence="1">The sequence shown here is derived from an EMBL/GenBank/DDBJ whole genome shotgun (WGS) entry which is preliminary data.</text>
</comment>
<sequence length="330" mass="37636">MLEEPVSTALQRREGEIVTAERDRQDLTTLIRLDKLLRLKLLDAVVHVVGDVKDLTAEEAKTCPKIASEYDVDEGGLLLICPRRAGRDVGRDGIVQLVVPDLPQQDFLHYHHSRKESKHQKDVPENQITFSLRFIGKCTDVRLVKDVLPYRENPPGNIPMYVPIPSDLEERYPVVATVVQRNTELLIWADVILEYVIAKASLSTEAQTIAEKYEERVFRRFGASEDWGACGERLVFVLNTAQDTTRGDNSFRLIHGWDPKSTLEARVPLGSTRSHDLEPHRRRHQVQKQNHLARELVNQTLIDLGLSNITNTFDHVVSKKGHKCGYTWIE</sequence>
<evidence type="ECO:0000313" key="1">
    <source>
        <dbReference type="EMBL" id="POM69659.1"/>
    </source>
</evidence>
<organism evidence="1 2">
    <name type="scientific">Phytophthora palmivora</name>
    <dbReference type="NCBI Taxonomy" id="4796"/>
    <lineage>
        <taxon>Eukaryota</taxon>
        <taxon>Sar</taxon>
        <taxon>Stramenopiles</taxon>
        <taxon>Oomycota</taxon>
        <taxon>Peronosporomycetes</taxon>
        <taxon>Peronosporales</taxon>
        <taxon>Peronosporaceae</taxon>
        <taxon>Phytophthora</taxon>
    </lineage>
</organism>
<dbReference type="GO" id="GO:0003964">
    <property type="term" value="F:RNA-directed DNA polymerase activity"/>
    <property type="evidence" value="ECO:0007669"/>
    <property type="project" value="UniProtKB-KW"/>
</dbReference>
<keyword evidence="1" id="KW-0808">Transferase</keyword>
<dbReference type="EMBL" id="NCKW01007832">
    <property type="protein sequence ID" value="POM69659.1"/>
    <property type="molecule type" value="Genomic_DNA"/>
</dbReference>
<accession>A0A2P4XW25</accession>
<evidence type="ECO:0000313" key="2">
    <source>
        <dbReference type="Proteomes" id="UP000237271"/>
    </source>
</evidence>
<gene>
    <name evidence="1" type="ORF">PHPALM_14029</name>
</gene>